<evidence type="ECO:0000313" key="2">
    <source>
        <dbReference type="EMBL" id="GBP81720.1"/>
    </source>
</evidence>
<proteinExistence type="predicted"/>
<protein>
    <submittedName>
        <fullName evidence="2">Uncharacterized protein</fullName>
    </submittedName>
</protein>
<comment type="caution">
    <text evidence="2">The sequence shown here is derived from an EMBL/GenBank/DDBJ whole genome shotgun (WGS) entry which is preliminary data.</text>
</comment>
<evidence type="ECO:0000256" key="1">
    <source>
        <dbReference type="SAM" id="MobiDB-lite"/>
    </source>
</evidence>
<evidence type="ECO:0000313" key="3">
    <source>
        <dbReference type="Proteomes" id="UP000299102"/>
    </source>
</evidence>
<dbReference type="EMBL" id="BGZK01001527">
    <property type="protein sequence ID" value="GBP81720.1"/>
    <property type="molecule type" value="Genomic_DNA"/>
</dbReference>
<dbReference type="Proteomes" id="UP000299102">
    <property type="component" value="Unassembled WGS sequence"/>
</dbReference>
<keyword evidence="3" id="KW-1185">Reference proteome</keyword>
<organism evidence="2 3">
    <name type="scientific">Eumeta variegata</name>
    <name type="common">Bagworm moth</name>
    <name type="synonym">Eumeta japonica</name>
    <dbReference type="NCBI Taxonomy" id="151549"/>
    <lineage>
        <taxon>Eukaryota</taxon>
        <taxon>Metazoa</taxon>
        <taxon>Ecdysozoa</taxon>
        <taxon>Arthropoda</taxon>
        <taxon>Hexapoda</taxon>
        <taxon>Insecta</taxon>
        <taxon>Pterygota</taxon>
        <taxon>Neoptera</taxon>
        <taxon>Endopterygota</taxon>
        <taxon>Lepidoptera</taxon>
        <taxon>Glossata</taxon>
        <taxon>Ditrysia</taxon>
        <taxon>Tineoidea</taxon>
        <taxon>Psychidae</taxon>
        <taxon>Oiketicinae</taxon>
        <taxon>Eumeta</taxon>
    </lineage>
</organism>
<feature type="region of interest" description="Disordered" evidence="1">
    <location>
        <begin position="1"/>
        <end position="20"/>
    </location>
</feature>
<gene>
    <name evidence="2" type="ORF">EVAR_59659_1</name>
</gene>
<feature type="compositionally biased region" description="Basic and acidic residues" evidence="1">
    <location>
        <begin position="8"/>
        <end position="19"/>
    </location>
</feature>
<accession>A0A4C1Z2G9</accession>
<feature type="region of interest" description="Disordered" evidence="1">
    <location>
        <begin position="56"/>
        <end position="78"/>
    </location>
</feature>
<reference evidence="2 3" key="1">
    <citation type="journal article" date="2019" name="Commun. Biol.">
        <title>The bagworm genome reveals a unique fibroin gene that provides high tensile strength.</title>
        <authorList>
            <person name="Kono N."/>
            <person name="Nakamura H."/>
            <person name="Ohtoshi R."/>
            <person name="Tomita M."/>
            <person name="Numata K."/>
            <person name="Arakawa K."/>
        </authorList>
    </citation>
    <scope>NUCLEOTIDE SEQUENCE [LARGE SCALE GENOMIC DNA]</scope>
</reference>
<name>A0A4C1Z2G9_EUMVA</name>
<sequence>MQPATRYTARDCTRAKGADEFSESNAIKDVGHKSPSYIFTVYDPELYITDVGPRSCSRLSARPSRRLPHAANPVRGRH</sequence>
<dbReference type="AlphaFoldDB" id="A0A4C1Z2G9"/>